<feature type="transmembrane region" description="Helical" evidence="1">
    <location>
        <begin position="158"/>
        <end position="179"/>
    </location>
</feature>
<comment type="caution">
    <text evidence="2">The sequence shown here is derived from an EMBL/GenBank/DDBJ whole genome shotgun (WGS) entry which is preliminary data.</text>
</comment>
<evidence type="ECO:0008006" key="4">
    <source>
        <dbReference type="Google" id="ProtNLM"/>
    </source>
</evidence>
<dbReference type="EMBL" id="BSUO01000001">
    <property type="protein sequence ID" value="GMA38663.1"/>
    <property type="molecule type" value="Genomic_DNA"/>
</dbReference>
<keyword evidence="1" id="KW-1133">Transmembrane helix</keyword>
<keyword evidence="3" id="KW-1185">Reference proteome</keyword>
<dbReference type="RefSeq" id="WP_284302720.1">
    <property type="nucleotide sequence ID" value="NZ_BSUO01000001.1"/>
</dbReference>
<organism evidence="2 3">
    <name type="scientific">Mobilicoccus caccae</name>
    <dbReference type="NCBI Taxonomy" id="1859295"/>
    <lineage>
        <taxon>Bacteria</taxon>
        <taxon>Bacillati</taxon>
        <taxon>Actinomycetota</taxon>
        <taxon>Actinomycetes</taxon>
        <taxon>Micrococcales</taxon>
        <taxon>Dermatophilaceae</taxon>
        <taxon>Mobilicoccus</taxon>
    </lineage>
</organism>
<sequence>MRVQTSNPDPQAVADAVQSAMLEASSRDVFESAAQKTGADMTTLRENAEVTAVVKTTFLSIKATDRDAETAARMANGLADAAVEASNARINDELTELTRTTGVLIKQQPLTEPDAEQQRVARLGGQLADHQGTLLMQSRRLSLLQAAEAAGAEGPSTALLGAMGLLGGVLAGGALALVFGGRRGQMTSMTEMRRVYPDLEFVPARELPTVISMEARDIDRVVLTGVRAPAGAVRGLVEPVAAGFHAGGREVAVTDDLAAFGRDSMNGNGRPRTATLLQTPLTSAILKRAARDENAMVLVLVRPHKTRFEWLDEHVNQFGDRVCVVVDG</sequence>
<evidence type="ECO:0000313" key="3">
    <source>
        <dbReference type="Proteomes" id="UP001157126"/>
    </source>
</evidence>
<gene>
    <name evidence="2" type="ORF">GCM10025883_07080</name>
</gene>
<evidence type="ECO:0000256" key="1">
    <source>
        <dbReference type="SAM" id="Phobius"/>
    </source>
</evidence>
<proteinExistence type="predicted"/>
<keyword evidence="1" id="KW-0812">Transmembrane</keyword>
<keyword evidence="1" id="KW-0472">Membrane</keyword>
<name>A0ABQ6IL72_9MICO</name>
<accession>A0ABQ6IL72</accession>
<dbReference type="Proteomes" id="UP001157126">
    <property type="component" value="Unassembled WGS sequence"/>
</dbReference>
<protein>
    <recommendedName>
        <fullName evidence="4">Capsular polysaccharide biosynthesis protein</fullName>
    </recommendedName>
</protein>
<reference evidence="3" key="1">
    <citation type="journal article" date="2019" name="Int. J. Syst. Evol. Microbiol.">
        <title>The Global Catalogue of Microorganisms (GCM) 10K type strain sequencing project: providing services to taxonomists for standard genome sequencing and annotation.</title>
        <authorList>
            <consortium name="The Broad Institute Genomics Platform"/>
            <consortium name="The Broad Institute Genome Sequencing Center for Infectious Disease"/>
            <person name="Wu L."/>
            <person name="Ma J."/>
        </authorList>
    </citation>
    <scope>NUCLEOTIDE SEQUENCE [LARGE SCALE GENOMIC DNA]</scope>
    <source>
        <strain evidence="3">NBRC 113072</strain>
    </source>
</reference>
<evidence type="ECO:0000313" key="2">
    <source>
        <dbReference type="EMBL" id="GMA38663.1"/>
    </source>
</evidence>